<dbReference type="PANTHER" id="PTHR12127:SF7">
    <property type="entry name" value="SD02261P"/>
    <property type="match status" value="1"/>
</dbReference>
<dbReference type="PANTHER" id="PTHR12127">
    <property type="entry name" value="MUCOLIPIN"/>
    <property type="match status" value="1"/>
</dbReference>
<organism evidence="3 4">
    <name type="scientific">Porcisia hertigi</name>
    <dbReference type="NCBI Taxonomy" id="2761500"/>
    <lineage>
        <taxon>Eukaryota</taxon>
        <taxon>Discoba</taxon>
        <taxon>Euglenozoa</taxon>
        <taxon>Kinetoplastea</taxon>
        <taxon>Metakinetoplastina</taxon>
        <taxon>Trypanosomatida</taxon>
        <taxon>Trypanosomatidae</taxon>
        <taxon>Leishmaniinae</taxon>
        <taxon>Porcisia</taxon>
    </lineage>
</organism>
<feature type="transmembrane region" description="Helical" evidence="2">
    <location>
        <begin position="1233"/>
        <end position="1255"/>
    </location>
</feature>
<comment type="caution">
    <text evidence="3">The sequence shown here is derived from an EMBL/GenBank/DDBJ whole genome shotgun (WGS) entry which is preliminary data.</text>
</comment>
<feature type="region of interest" description="Disordered" evidence="1">
    <location>
        <begin position="601"/>
        <end position="651"/>
    </location>
</feature>
<reference evidence="3 4" key="1">
    <citation type="submission" date="2021-02" db="EMBL/GenBank/DDBJ databases">
        <title>Porcisia hertigi Genome sequencing and assembly.</title>
        <authorList>
            <person name="Almutairi H."/>
            <person name="Gatherer D."/>
        </authorList>
    </citation>
    <scope>NUCLEOTIDE SEQUENCE [LARGE SCALE GENOMIC DNA]</scope>
    <source>
        <strain evidence="3 4">C119</strain>
    </source>
</reference>
<feature type="region of interest" description="Disordered" evidence="1">
    <location>
        <begin position="531"/>
        <end position="574"/>
    </location>
</feature>
<feature type="transmembrane region" description="Helical" evidence="2">
    <location>
        <begin position="803"/>
        <end position="823"/>
    </location>
</feature>
<feature type="compositionally biased region" description="Polar residues" evidence="1">
    <location>
        <begin position="205"/>
        <end position="219"/>
    </location>
</feature>
<feature type="region of interest" description="Disordered" evidence="1">
    <location>
        <begin position="1386"/>
        <end position="1411"/>
    </location>
</feature>
<keyword evidence="2" id="KW-1133">Transmembrane helix</keyword>
<accession>A0A836LJZ5</accession>
<feature type="transmembrane region" description="Helical" evidence="2">
    <location>
        <begin position="1299"/>
        <end position="1324"/>
    </location>
</feature>
<evidence type="ECO:0000313" key="3">
    <source>
        <dbReference type="EMBL" id="KAG5510955.1"/>
    </source>
</evidence>
<feature type="transmembrane region" description="Helical" evidence="2">
    <location>
        <begin position="1190"/>
        <end position="1213"/>
    </location>
</feature>
<feature type="compositionally biased region" description="Low complexity" evidence="1">
    <location>
        <begin position="1057"/>
        <end position="1069"/>
    </location>
</feature>
<feature type="region of interest" description="Disordered" evidence="1">
    <location>
        <begin position="1057"/>
        <end position="1078"/>
    </location>
</feature>
<dbReference type="GO" id="GO:0072345">
    <property type="term" value="F:NAADP-sensitive calcium-release channel activity"/>
    <property type="evidence" value="ECO:0007669"/>
    <property type="project" value="TreeGrafter"/>
</dbReference>
<feature type="compositionally biased region" description="Basic and acidic residues" evidence="1">
    <location>
        <begin position="601"/>
        <end position="624"/>
    </location>
</feature>
<gene>
    <name evidence="3" type="ORF">JKF63_06456</name>
</gene>
<feature type="transmembrane region" description="Helical" evidence="2">
    <location>
        <begin position="1155"/>
        <end position="1178"/>
    </location>
</feature>
<dbReference type="EMBL" id="JAFJZO010000007">
    <property type="protein sequence ID" value="KAG5510955.1"/>
    <property type="molecule type" value="Genomic_DNA"/>
</dbReference>
<feature type="region of interest" description="Disordered" evidence="1">
    <location>
        <begin position="425"/>
        <end position="450"/>
    </location>
</feature>
<keyword evidence="2" id="KW-0812">Transmembrane</keyword>
<evidence type="ECO:0000256" key="2">
    <source>
        <dbReference type="SAM" id="Phobius"/>
    </source>
</evidence>
<dbReference type="GO" id="GO:0016020">
    <property type="term" value="C:membrane"/>
    <property type="evidence" value="ECO:0007669"/>
    <property type="project" value="TreeGrafter"/>
</dbReference>
<feature type="region of interest" description="Disordered" evidence="1">
    <location>
        <begin position="963"/>
        <end position="992"/>
    </location>
</feature>
<feature type="region of interest" description="Disordered" evidence="1">
    <location>
        <begin position="185"/>
        <end position="219"/>
    </location>
</feature>
<dbReference type="Proteomes" id="UP000674318">
    <property type="component" value="Unassembled WGS sequence"/>
</dbReference>
<keyword evidence="2" id="KW-0472">Membrane</keyword>
<evidence type="ECO:0000256" key="1">
    <source>
        <dbReference type="SAM" id="MobiDB-lite"/>
    </source>
</evidence>
<dbReference type="GeneID" id="94292483"/>
<dbReference type="RefSeq" id="XP_067759427.1">
    <property type="nucleotide sequence ID" value="XM_067902406.1"/>
</dbReference>
<feature type="transmembrane region" description="Helical" evidence="2">
    <location>
        <begin position="328"/>
        <end position="349"/>
    </location>
</feature>
<dbReference type="KEGG" id="phet:94292483"/>
<feature type="region of interest" description="Disordered" evidence="1">
    <location>
        <begin position="134"/>
        <end position="161"/>
    </location>
</feature>
<protein>
    <recommendedName>
        <fullName evidence="5">Polycystin cation channel PKD1/PKD2 domain-containing protein</fullName>
    </recommendedName>
</protein>
<evidence type="ECO:0000313" key="4">
    <source>
        <dbReference type="Proteomes" id="UP000674318"/>
    </source>
</evidence>
<proteinExistence type="predicted"/>
<feature type="region of interest" description="Disordered" evidence="1">
    <location>
        <begin position="1"/>
        <end position="31"/>
    </location>
</feature>
<evidence type="ECO:0008006" key="5">
    <source>
        <dbReference type="Google" id="ProtNLM"/>
    </source>
</evidence>
<feature type="compositionally biased region" description="Low complexity" evidence="1">
    <location>
        <begin position="963"/>
        <end position="977"/>
    </location>
</feature>
<sequence length="1411" mass="150663">MSSRTASQSEGTLSELPSVGTARGASQPSAVAAVSASNGTYRCSTSSSGGGSLLLGTDQNDHEAAQLEGFLHMGVASGEHFLRTPASGAASTTTAIGVMEDLTPMTAECATNSVTSAGIAGSLRRFSSSVKAGADLPGAAGGDGSRAPRSQSPPQRLSLAASQRGSCSAPCGFSRWAPLPSMQCHSSSGAHPILGDKGGGRRNSLDSTAPLSHQPSSARMFSEMRPDVCPLGASPNLSLPSVGIEASSLCGVKGSSSGAKVVIQAANVWRQQPQSHVAGGDTPTSGLFEGFDNGHNDAAELQRRLLADDFSSSPLRKLRRDGIFPCKLMISVLLFFLLLAQVTCFHLPLARANEAMRLAITKRFMYNDTYFTKSDGDIVSAPTAWMENLYNSIEHYVQVYYSLVNTSSSKVSYLYRGGANSTDPCRSGLAHTSSGDHSGERGGAEGGGRSWRKRDVVDSLLWAARARESPSPLRATDMVAGPCAGWTTPTASFAGGGGGMKELPPLYIPASLIAPVLMRVEVDVYSHREGAQHARMQSDPLQSAAPVGRRSRNATTHGKLDGHADGGRTTASADVERHGRRWLTFYVEADRPLGPFAKYREAARQSREAHGRERRRAAEPEKVNPTDPRTAFEGGADGDVPERPGVVGGGSSREMDAVLSAVCMPRYDDLSGRYYRPCVSTRATALQEGTATPIVSEFSLMENVRRITLEVTLRHEVDEVDGLLTVAAGAANGAAFTAETAAGRAERFGAGDPAAPSTPLALRMTSTVYQWHVLKDITVHPGGLVETQLRVNTRVWSTGLSRIFQTSNLMAVILSVLAVLAIAQRRRALQRVWGYNRRLKTERAAILAQQSQHTPPDTPMDDACAARRFPSHDISPQPLFHVRTSPPYEWGIPGSPLCGPSSVPGRGGRVMGPNKATDGTAAPVSPSIFLSGVKAASYGTMRRHGDDCHVSWPGRHSSEAVWSSSSRAGSSSRVIDSQGPGDSSRLRSGCVRQDGATDTSALTVFSVEGAAPLLPTRGGSERGQHRLDTSAGHGVQRPGVLRWLLCGCWGQPLGTSTSSLTGCPPSSSSARTSPLYPRCDGGGDTRAGGVPAPIPRRFPTNPGGTPVSAIASFTSSPSLSQTLLTPQQAERIMERSYVDVHTTWRHYLQESKGVGWHWVAIVAAVMALSYSMLLLAPLLPFIEVPQTNVYYMWTSVLLGVAALLSSVLLLSYLRFFPTLYFPVMASLQVVPQLFIFGVCVLPLFLGFAFFFVIAFGAHSNGHFTTLSWASISLYFMAYGDLLLPTTKVVADTPYAVTSFFAGVLVVIFVLMFFLIMLNMAMSITQHEWLRLRRRFGAALRTSSLLFSVRSRSEVKEEALEAIRTNLEILWYMLGEDEDEERRRQVAAAPSPSSPVSFNVACPGGNGMSSPG</sequence>
<name>A0A836LJZ5_9TRYP</name>
<feature type="compositionally biased region" description="Polar residues" evidence="1">
    <location>
        <begin position="148"/>
        <end position="161"/>
    </location>
</feature>
<keyword evidence="4" id="KW-1185">Reference proteome</keyword>
<feature type="compositionally biased region" description="Polar residues" evidence="1">
    <location>
        <begin position="1"/>
        <end position="12"/>
    </location>
</feature>
<dbReference type="InterPro" id="IPR039031">
    <property type="entry name" value="Mucolipin"/>
</dbReference>
<feature type="compositionally biased region" description="Polar residues" evidence="1">
    <location>
        <begin position="425"/>
        <end position="436"/>
    </location>
</feature>
<dbReference type="OrthoDB" id="263481at2759"/>